<name>A0A6L8KL16_9BURK</name>
<sequence length="82" mass="9267">MFSLKVHKYRGYQVKISFSRSFPTDKFSAGYQIVDSDNTVVGHGQTQTVPSEELAEQLAISLAFEAVDTVLRKVMISNRRIQ</sequence>
<proteinExistence type="predicted"/>
<evidence type="ECO:0000313" key="1">
    <source>
        <dbReference type="EMBL" id="MYM26414.1"/>
    </source>
</evidence>
<dbReference type="AlphaFoldDB" id="A0A6L8KL16"/>
<keyword evidence="2" id="KW-1185">Reference proteome</keyword>
<organism evidence="1 2">
    <name type="scientific">Duganella flavida</name>
    <dbReference type="NCBI Taxonomy" id="2692175"/>
    <lineage>
        <taxon>Bacteria</taxon>
        <taxon>Pseudomonadati</taxon>
        <taxon>Pseudomonadota</taxon>
        <taxon>Betaproteobacteria</taxon>
        <taxon>Burkholderiales</taxon>
        <taxon>Oxalobacteraceae</taxon>
        <taxon>Telluria group</taxon>
        <taxon>Duganella</taxon>
    </lineage>
</organism>
<accession>A0A6L8KL16</accession>
<dbReference type="EMBL" id="WWCN01000026">
    <property type="protein sequence ID" value="MYM26414.1"/>
    <property type="molecule type" value="Genomic_DNA"/>
</dbReference>
<evidence type="ECO:0008006" key="3">
    <source>
        <dbReference type="Google" id="ProtNLM"/>
    </source>
</evidence>
<comment type="caution">
    <text evidence="1">The sequence shown here is derived from an EMBL/GenBank/DDBJ whole genome shotgun (WGS) entry which is preliminary data.</text>
</comment>
<evidence type="ECO:0000313" key="2">
    <source>
        <dbReference type="Proteomes" id="UP000479335"/>
    </source>
</evidence>
<dbReference type="Proteomes" id="UP000479335">
    <property type="component" value="Unassembled WGS sequence"/>
</dbReference>
<dbReference type="RefSeq" id="WP_161009847.1">
    <property type="nucleotide sequence ID" value="NZ_WWCN01000026.1"/>
</dbReference>
<reference evidence="1 2" key="1">
    <citation type="submission" date="2019-12" db="EMBL/GenBank/DDBJ databases">
        <title>Novel species isolated from a subtropical stream in China.</title>
        <authorList>
            <person name="Lu H."/>
        </authorList>
    </citation>
    <scope>NUCLEOTIDE SEQUENCE [LARGE SCALE GENOMIC DNA]</scope>
    <source>
        <strain evidence="1 2">FT135W</strain>
    </source>
</reference>
<protein>
    <recommendedName>
        <fullName evidence="3">Curli production assembly/transport component CsgE</fullName>
    </recommendedName>
</protein>
<gene>
    <name evidence="1" type="ORF">GTP46_27685</name>
</gene>